<keyword evidence="3" id="KW-0812">Transmembrane</keyword>
<evidence type="ECO:0000256" key="3">
    <source>
        <dbReference type="ARBA" id="ARBA00022692"/>
    </source>
</evidence>
<evidence type="ECO:0000256" key="1">
    <source>
        <dbReference type="ARBA" id="ARBA00004167"/>
    </source>
</evidence>
<dbReference type="AlphaFoldDB" id="A0AAV6UPZ7"/>
<organism evidence="8 9">
    <name type="scientific">Oedothorax gibbosus</name>
    <dbReference type="NCBI Taxonomy" id="931172"/>
    <lineage>
        <taxon>Eukaryota</taxon>
        <taxon>Metazoa</taxon>
        <taxon>Ecdysozoa</taxon>
        <taxon>Arthropoda</taxon>
        <taxon>Chelicerata</taxon>
        <taxon>Arachnida</taxon>
        <taxon>Araneae</taxon>
        <taxon>Araneomorphae</taxon>
        <taxon>Entelegynae</taxon>
        <taxon>Araneoidea</taxon>
        <taxon>Linyphiidae</taxon>
        <taxon>Erigoninae</taxon>
        <taxon>Oedothorax</taxon>
    </lineage>
</organism>
<keyword evidence="6" id="KW-0472">Membrane</keyword>
<evidence type="ECO:0000256" key="5">
    <source>
        <dbReference type="ARBA" id="ARBA00023128"/>
    </source>
</evidence>
<sequence>MANDNRFSIEKVAFCSVLCAGFAYAGYSVVRKVCFKKSNKKDSKLSQTHCLKLCKTESTQTEDVLISRVLNNEERCVSPKSVRERVNDLNLSERLRKNSIPVSPEVKPHSFHGSPWSSPLGCAKYLSVSAENISFSRQCPSPDFKEKSKLAASQGNLDEELHVKLAKLNLTESMSQQFQEDVIMMKSLNNLQKAPSKMTKFEAKNLVQLLHSVNEEILLKTLYTISNCAAFSSNLELLCESECPKVLKDLLLCQSESMKISVTQAISNISVIDKSHRYFQSHIPILLNNAINGRELLKSLSLTALANLALDSASHKMILKHVHHISAMARHGTTVVQLQSLRLLVNLSCNDAVIPLLLTSEVPPDILDMLSKPNERELVLRLLTLLTNISTFAARFLDSSSKPTFLSVLYHYTRKTELSDLATLAEDQDEDVRLQAKRLHSALMGMAKG</sequence>
<proteinExistence type="predicted"/>
<keyword evidence="5" id="KW-0496">Mitochondrion</keyword>
<comment type="caution">
    <text evidence="8">The sequence shown here is derived from an EMBL/GenBank/DDBJ whole genome shotgun (WGS) entry which is preliminary data.</text>
</comment>
<evidence type="ECO:0000313" key="8">
    <source>
        <dbReference type="EMBL" id="KAG8185758.1"/>
    </source>
</evidence>
<evidence type="ECO:0000256" key="6">
    <source>
        <dbReference type="ARBA" id="ARBA00023136"/>
    </source>
</evidence>
<dbReference type="InterPro" id="IPR016024">
    <property type="entry name" value="ARM-type_fold"/>
</dbReference>
<evidence type="ECO:0000256" key="4">
    <source>
        <dbReference type="ARBA" id="ARBA00022989"/>
    </source>
</evidence>
<accession>A0AAV6UPZ7</accession>
<dbReference type="EMBL" id="JAFNEN010000325">
    <property type="protein sequence ID" value="KAG8185758.1"/>
    <property type="molecule type" value="Genomic_DNA"/>
</dbReference>
<dbReference type="InterPro" id="IPR006911">
    <property type="entry name" value="ARM-rpt_dom"/>
</dbReference>
<keyword evidence="4" id="KW-1133">Transmembrane helix</keyword>
<dbReference type="GO" id="GO:0031966">
    <property type="term" value="C:mitochondrial membrane"/>
    <property type="evidence" value="ECO:0007669"/>
    <property type="project" value="UniProtKB-SubCell"/>
</dbReference>
<keyword evidence="9" id="KW-1185">Reference proteome</keyword>
<dbReference type="Pfam" id="PF04826">
    <property type="entry name" value="Arm_2"/>
    <property type="match status" value="1"/>
</dbReference>
<gene>
    <name evidence="8" type="ORF">JTE90_000741</name>
</gene>
<evidence type="ECO:0000313" key="9">
    <source>
        <dbReference type="Proteomes" id="UP000827092"/>
    </source>
</evidence>
<dbReference type="SUPFAM" id="SSF48371">
    <property type="entry name" value="ARM repeat"/>
    <property type="match status" value="1"/>
</dbReference>
<dbReference type="Proteomes" id="UP000827092">
    <property type="component" value="Unassembled WGS sequence"/>
</dbReference>
<dbReference type="PANTHER" id="PTHR15712">
    <property type="entry name" value="ARMADILLO REPEAT CONTAINING PROTEIN"/>
    <property type="match status" value="1"/>
</dbReference>
<name>A0AAV6UPZ7_9ARAC</name>
<dbReference type="Gene3D" id="1.25.10.10">
    <property type="entry name" value="Leucine-rich Repeat Variant"/>
    <property type="match status" value="1"/>
</dbReference>
<dbReference type="InterPro" id="IPR011989">
    <property type="entry name" value="ARM-like"/>
</dbReference>
<dbReference type="InterPro" id="IPR051303">
    <property type="entry name" value="Armcx_regulator"/>
</dbReference>
<evidence type="ECO:0000256" key="2">
    <source>
        <dbReference type="ARBA" id="ARBA00004325"/>
    </source>
</evidence>
<protein>
    <recommendedName>
        <fullName evidence="7">Armadillo repeat-containing domain-containing protein</fullName>
    </recommendedName>
</protein>
<comment type="subcellular location">
    <subcellularLocation>
        <location evidence="1">Membrane</location>
        <topology evidence="1">Single-pass membrane protein</topology>
    </subcellularLocation>
    <subcellularLocation>
        <location evidence="2">Mitochondrion membrane</location>
    </subcellularLocation>
</comment>
<evidence type="ECO:0000259" key="7">
    <source>
        <dbReference type="Pfam" id="PF04826"/>
    </source>
</evidence>
<dbReference type="PANTHER" id="PTHR15712:SF23">
    <property type="entry name" value="ARMADILLO REPEAT CONTAINING 10"/>
    <property type="match status" value="1"/>
</dbReference>
<feature type="domain" description="Armadillo repeat-containing" evidence="7">
    <location>
        <begin position="203"/>
        <end position="391"/>
    </location>
</feature>
<reference evidence="8 9" key="1">
    <citation type="journal article" date="2022" name="Nat. Ecol. Evol.">
        <title>A masculinizing supergene underlies an exaggerated male reproductive morph in a spider.</title>
        <authorList>
            <person name="Hendrickx F."/>
            <person name="De Corte Z."/>
            <person name="Sonet G."/>
            <person name="Van Belleghem S.M."/>
            <person name="Kostlbacher S."/>
            <person name="Vangestel C."/>
        </authorList>
    </citation>
    <scope>NUCLEOTIDE SEQUENCE [LARGE SCALE GENOMIC DNA]</scope>
    <source>
        <strain evidence="8">W744_W776</strain>
    </source>
</reference>